<evidence type="ECO:0000313" key="2">
    <source>
        <dbReference type="Proteomes" id="UP001607303"/>
    </source>
</evidence>
<keyword evidence="2" id="KW-1185">Reference proteome</keyword>
<name>A0ABD2AZN2_VESMC</name>
<proteinExistence type="predicted"/>
<dbReference type="Proteomes" id="UP001607303">
    <property type="component" value="Unassembled WGS sequence"/>
</dbReference>
<sequence>MRIGKLDRRCLDFKKNIYILFNIIYTNENIKFSIKTFLICYSKECQTTLDTGVATCQRKTAENRLRLYYLWVSWIVDEAVKVHLSNIGYDPNSYKFYPRPQWDKLVNVVSGPFTDFKKLLNYLIG</sequence>
<evidence type="ECO:0000313" key="1">
    <source>
        <dbReference type="EMBL" id="KAL2726058.1"/>
    </source>
</evidence>
<dbReference type="EMBL" id="JAYRBN010000109">
    <property type="protein sequence ID" value="KAL2726058.1"/>
    <property type="molecule type" value="Genomic_DNA"/>
</dbReference>
<dbReference type="AlphaFoldDB" id="A0ABD2AZN2"/>
<protein>
    <submittedName>
        <fullName evidence="1">Uncharacterized protein</fullName>
    </submittedName>
</protein>
<accession>A0ABD2AZN2</accession>
<reference evidence="1 2" key="1">
    <citation type="journal article" date="2024" name="Ann. Entomol. Soc. Am.">
        <title>Genomic analyses of the southern and eastern yellowjacket wasps (Hymenoptera: Vespidae) reveal evolutionary signatures of social life.</title>
        <authorList>
            <person name="Catto M.A."/>
            <person name="Caine P.B."/>
            <person name="Orr S.E."/>
            <person name="Hunt B.G."/>
            <person name="Goodisman M.A.D."/>
        </authorList>
    </citation>
    <scope>NUCLEOTIDE SEQUENCE [LARGE SCALE GENOMIC DNA]</scope>
    <source>
        <strain evidence="1">232</strain>
        <tissue evidence="1">Head and thorax</tissue>
    </source>
</reference>
<gene>
    <name evidence="1" type="ORF">V1477_017872</name>
</gene>
<organism evidence="1 2">
    <name type="scientific">Vespula maculifrons</name>
    <name type="common">Eastern yellow jacket</name>
    <name type="synonym">Wasp</name>
    <dbReference type="NCBI Taxonomy" id="7453"/>
    <lineage>
        <taxon>Eukaryota</taxon>
        <taxon>Metazoa</taxon>
        <taxon>Ecdysozoa</taxon>
        <taxon>Arthropoda</taxon>
        <taxon>Hexapoda</taxon>
        <taxon>Insecta</taxon>
        <taxon>Pterygota</taxon>
        <taxon>Neoptera</taxon>
        <taxon>Endopterygota</taxon>
        <taxon>Hymenoptera</taxon>
        <taxon>Apocrita</taxon>
        <taxon>Aculeata</taxon>
        <taxon>Vespoidea</taxon>
        <taxon>Vespidae</taxon>
        <taxon>Vespinae</taxon>
        <taxon>Vespula</taxon>
    </lineage>
</organism>
<comment type="caution">
    <text evidence="1">The sequence shown here is derived from an EMBL/GenBank/DDBJ whole genome shotgun (WGS) entry which is preliminary data.</text>
</comment>